<dbReference type="GO" id="GO:0016787">
    <property type="term" value="F:hydrolase activity"/>
    <property type="evidence" value="ECO:0007669"/>
    <property type="project" value="InterPro"/>
</dbReference>
<gene>
    <name evidence="2" type="ORF">DSM5745_05916</name>
</gene>
<sequence>MTKWSIPSLFRLNPASQTQPDPTPSTSFQILSDLHLEATKSYRTFSIPAHSPNLILAGDIGRLIDYADYLYFLQQQTAQFERVFLVLGNHEFYGLSYDEGVQKAGELADEPLLEGRVILLNRGQYDIHDSKVTVLGCSLWSFIPESNREAVRLKVQDYRKINGWTVDSHNHAHGEDLAWLQEQIRLIKEEGGVKEVVVVTHHAPMMKRTSEPQHAGSPVSSAFATDLLISSRLKKGEWDGVTLWVFGHTHFSTDIEKGGIRVVSNQRGYAMPWMEEKDFDVGKVVHL</sequence>
<dbReference type="PANTHER" id="PTHR37844">
    <property type="entry name" value="SER/THR PROTEIN PHOSPHATASE SUPERFAMILY (AFU_ORTHOLOGUE AFUA_1G14840)"/>
    <property type="match status" value="1"/>
</dbReference>
<feature type="domain" description="Calcineurin-like phosphoesterase" evidence="1">
    <location>
        <begin position="30"/>
        <end position="250"/>
    </location>
</feature>
<evidence type="ECO:0000259" key="1">
    <source>
        <dbReference type="Pfam" id="PF00149"/>
    </source>
</evidence>
<proteinExistence type="predicted"/>
<dbReference type="AlphaFoldDB" id="A0A3D8RYX8"/>
<dbReference type="Gene3D" id="3.60.21.10">
    <property type="match status" value="1"/>
</dbReference>
<dbReference type="Pfam" id="PF00149">
    <property type="entry name" value="Metallophos"/>
    <property type="match status" value="1"/>
</dbReference>
<dbReference type="Proteomes" id="UP000256690">
    <property type="component" value="Unassembled WGS sequence"/>
</dbReference>
<dbReference type="EMBL" id="PVWQ01000006">
    <property type="protein sequence ID" value="RDW79064.1"/>
    <property type="molecule type" value="Genomic_DNA"/>
</dbReference>
<evidence type="ECO:0000313" key="3">
    <source>
        <dbReference type="Proteomes" id="UP000256690"/>
    </source>
</evidence>
<comment type="caution">
    <text evidence="2">The sequence shown here is derived from an EMBL/GenBank/DDBJ whole genome shotgun (WGS) entry which is preliminary data.</text>
</comment>
<dbReference type="OrthoDB" id="550558at2759"/>
<reference evidence="2 3" key="1">
    <citation type="journal article" date="2018" name="IMA Fungus">
        <title>IMA Genome-F 9: Draft genome sequence of Annulohypoxylon stygium, Aspergillus mulundensis, Berkeleyomyces basicola (syn. Thielaviopsis basicola), Ceratocystis smalleyi, two Cercospora beticola strains, Coleophoma cylindrospora, Fusarium fracticaudum, Phialophora cf. hyalina, and Morchella septimelata.</title>
        <authorList>
            <person name="Wingfield B.D."/>
            <person name="Bills G.F."/>
            <person name="Dong Y."/>
            <person name="Huang W."/>
            <person name="Nel W.J."/>
            <person name="Swalarsk-Parry B.S."/>
            <person name="Vaghefi N."/>
            <person name="Wilken P.M."/>
            <person name="An Z."/>
            <person name="de Beer Z.W."/>
            <person name="De Vos L."/>
            <person name="Chen L."/>
            <person name="Duong T.A."/>
            <person name="Gao Y."/>
            <person name="Hammerbacher A."/>
            <person name="Kikkert J.R."/>
            <person name="Li Y."/>
            <person name="Li H."/>
            <person name="Li K."/>
            <person name="Li Q."/>
            <person name="Liu X."/>
            <person name="Ma X."/>
            <person name="Naidoo K."/>
            <person name="Pethybridge S.J."/>
            <person name="Sun J."/>
            <person name="Steenkamp E.T."/>
            <person name="van der Nest M.A."/>
            <person name="van Wyk S."/>
            <person name="Wingfield M.J."/>
            <person name="Xiong C."/>
            <person name="Yue Q."/>
            <person name="Zhang X."/>
        </authorList>
    </citation>
    <scope>NUCLEOTIDE SEQUENCE [LARGE SCALE GENOMIC DNA]</scope>
    <source>
        <strain evidence="2 3">DSM 5745</strain>
    </source>
</reference>
<protein>
    <recommendedName>
        <fullName evidence="1">Calcineurin-like phosphoesterase domain-containing protein</fullName>
    </recommendedName>
</protein>
<dbReference type="InterPro" id="IPR029052">
    <property type="entry name" value="Metallo-depent_PP-like"/>
</dbReference>
<organism evidence="2 3">
    <name type="scientific">Aspergillus mulundensis</name>
    <dbReference type="NCBI Taxonomy" id="1810919"/>
    <lineage>
        <taxon>Eukaryota</taxon>
        <taxon>Fungi</taxon>
        <taxon>Dikarya</taxon>
        <taxon>Ascomycota</taxon>
        <taxon>Pezizomycotina</taxon>
        <taxon>Eurotiomycetes</taxon>
        <taxon>Eurotiomycetidae</taxon>
        <taxon>Eurotiales</taxon>
        <taxon>Aspergillaceae</taxon>
        <taxon>Aspergillus</taxon>
        <taxon>Aspergillus subgen. Nidulantes</taxon>
    </lineage>
</organism>
<evidence type="ECO:0000313" key="2">
    <source>
        <dbReference type="EMBL" id="RDW79064.1"/>
    </source>
</evidence>
<dbReference type="SUPFAM" id="SSF56300">
    <property type="entry name" value="Metallo-dependent phosphatases"/>
    <property type="match status" value="1"/>
</dbReference>
<dbReference type="RefSeq" id="XP_026603764.1">
    <property type="nucleotide sequence ID" value="XM_026747932.1"/>
</dbReference>
<keyword evidence="3" id="KW-1185">Reference proteome</keyword>
<name>A0A3D8RYX8_9EURO</name>
<accession>A0A3D8RYX8</accession>
<dbReference type="InterPro" id="IPR004843">
    <property type="entry name" value="Calcineurin-like_PHP"/>
</dbReference>
<dbReference type="GeneID" id="38116286"/>
<dbReference type="PANTHER" id="PTHR37844:SF2">
    <property type="entry name" value="SER_THR PROTEIN PHOSPHATASE SUPERFAMILY (AFU_ORTHOLOGUE AFUA_1G14840)"/>
    <property type="match status" value="1"/>
</dbReference>